<evidence type="ECO:0000313" key="1">
    <source>
        <dbReference type="EMBL" id="GES13913.1"/>
    </source>
</evidence>
<organism evidence="1 2">
    <name type="scientific">Acrocarpospora macrocephala</name>
    <dbReference type="NCBI Taxonomy" id="150177"/>
    <lineage>
        <taxon>Bacteria</taxon>
        <taxon>Bacillati</taxon>
        <taxon>Actinomycetota</taxon>
        <taxon>Actinomycetes</taxon>
        <taxon>Streptosporangiales</taxon>
        <taxon>Streptosporangiaceae</taxon>
        <taxon>Acrocarpospora</taxon>
    </lineage>
</organism>
<comment type="caution">
    <text evidence="1">The sequence shown here is derived from an EMBL/GenBank/DDBJ whole genome shotgun (WGS) entry which is preliminary data.</text>
</comment>
<dbReference type="Proteomes" id="UP000331127">
    <property type="component" value="Unassembled WGS sequence"/>
</dbReference>
<dbReference type="RefSeq" id="WP_155359132.1">
    <property type="nucleotide sequence ID" value="NZ_BAAAHL010000054.1"/>
</dbReference>
<reference evidence="1 2" key="1">
    <citation type="submission" date="2019-10" db="EMBL/GenBank/DDBJ databases">
        <title>Whole genome shotgun sequence of Acrocarpospora macrocephala NBRC 16266.</title>
        <authorList>
            <person name="Ichikawa N."/>
            <person name="Kimura A."/>
            <person name="Kitahashi Y."/>
            <person name="Komaki H."/>
            <person name="Oguchi A."/>
        </authorList>
    </citation>
    <scope>NUCLEOTIDE SEQUENCE [LARGE SCALE GENOMIC DNA]</scope>
    <source>
        <strain evidence="1 2">NBRC 16266</strain>
    </source>
</reference>
<name>A0A5M3X502_9ACTN</name>
<proteinExistence type="predicted"/>
<dbReference type="AlphaFoldDB" id="A0A5M3X502"/>
<protein>
    <submittedName>
        <fullName evidence="1">Uncharacterized protein</fullName>
    </submittedName>
</protein>
<dbReference type="OrthoDB" id="54416at2"/>
<accession>A0A5M3X502</accession>
<evidence type="ECO:0000313" key="2">
    <source>
        <dbReference type="Proteomes" id="UP000331127"/>
    </source>
</evidence>
<keyword evidence="2" id="KW-1185">Reference proteome</keyword>
<dbReference type="EMBL" id="BLAE01000052">
    <property type="protein sequence ID" value="GES13913.1"/>
    <property type="molecule type" value="Genomic_DNA"/>
</dbReference>
<sequence length="367" mass="39568">MTQPSKPPLAAKLRAALAGERDTATLEALRSAGRAAYDELMAAELVREDQVVDQVTPWAATQAVSSQLLAAWNGFVLQTLGEALLDADYAADKATVGFVPEATHGQAYAWLSEVPEWIARARQARADPGYDLTADIDLPLRLPAWIVVESLPAEHVTAMMSAAPALRARVDAALYALEHTTVTEEQTQAVNWLKKLASQAAAAADYAGALHSAGRDANLSGTTETNFKRALETWFYVGQLAAMPRLLASRPWETSAQTGTSTDTGGSITGALQTATAMVESATKLGANPTMDISIKVDKETIELHIHSYKVPANDRRALLAVYARVLNIHPLESPFDRGRTQLEATGTFGTYKVKIWTLLEGKDRSK</sequence>
<gene>
    <name evidence="1" type="ORF">Amac_075100</name>
</gene>